<feature type="non-terminal residue" evidence="1">
    <location>
        <position position="1"/>
    </location>
</feature>
<dbReference type="AlphaFoldDB" id="A0A0B7B0E9"/>
<accession>A0A0B7B0E9</accession>
<evidence type="ECO:0000313" key="1">
    <source>
        <dbReference type="EMBL" id="CEK86347.1"/>
    </source>
</evidence>
<proteinExistence type="predicted"/>
<organism evidence="1">
    <name type="scientific">Arion vulgaris</name>
    <dbReference type="NCBI Taxonomy" id="1028688"/>
    <lineage>
        <taxon>Eukaryota</taxon>
        <taxon>Metazoa</taxon>
        <taxon>Spiralia</taxon>
        <taxon>Lophotrochozoa</taxon>
        <taxon>Mollusca</taxon>
        <taxon>Gastropoda</taxon>
        <taxon>Heterobranchia</taxon>
        <taxon>Euthyneura</taxon>
        <taxon>Panpulmonata</taxon>
        <taxon>Eupulmonata</taxon>
        <taxon>Stylommatophora</taxon>
        <taxon>Helicina</taxon>
        <taxon>Arionoidea</taxon>
        <taxon>Arionidae</taxon>
        <taxon>Arion</taxon>
    </lineage>
</organism>
<dbReference type="EMBL" id="HACG01039482">
    <property type="protein sequence ID" value="CEK86347.1"/>
    <property type="molecule type" value="Transcribed_RNA"/>
</dbReference>
<protein>
    <submittedName>
        <fullName evidence="1">Uncharacterized protein</fullName>
    </submittedName>
</protein>
<name>A0A0B7B0E9_9EUPU</name>
<sequence>HKQGKKTAVEEIRSTLLVPALQTKPIQDSQGKGNNSATRPVCEIKFKYM</sequence>
<gene>
    <name evidence="1" type="primary">ORF153242</name>
</gene>
<reference evidence="1" key="1">
    <citation type="submission" date="2014-12" db="EMBL/GenBank/DDBJ databases">
        <title>Insight into the proteome of Arion vulgaris.</title>
        <authorList>
            <person name="Aradska J."/>
            <person name="Bulat T."/>
            <person name="Smidak R."/>
            <person name="Sarate P."/>
            <person name="Gangsoo J."/>
            <person name="Sialana F."/>
            <person name="Bilban M."/>
            <person name="Lubec G."/>
        </authorList>
    </citation>
    <scope>NUCLEOTIDE SEQUENCE</scope>
    <source>
        <tissue evidence="1">Skin</tissue>
    </source>
</reference>